<comment type="caution">
    <text evidence="1">The sequence shown here is derived from an EMBL/GenBank/DDBJ whole genome shotgun (WGS) entry which is preliminary data.</text>
</comment>
<reference evidence="1" key="1">
    <citation type="journal article" date="2019" name="Sci. Rep.">
        <title>Draft genome of Tanacetum cinerariifolium, the natural source of mosquito coil.</title>
        <authorList>
            <person name="Yamashiro T."/>
            <person name="Shiraishi A."/>
            <person name="Satake H."/>
            <person name="Nakayama K."/>
        </authorList>
    </citation>
    <scope>NUCLEOTIDE SEQUENCE</scope>
</reference>
<evidence type="ECO:0000313" key="1">
    <source>
        <dbReference type="EMBL" id="GFD54519.1"/>
    </source>
</evidence>
<dbReference type="AlphaFoldDB" id="A0A699X4V2"/>
<gene>
    <name evidence="1" type="ORF">Tci_926488</name>
</gene>
<name>A0A699X4V2_TANCI</name>
<accession>A0A699X4V2</accession>
<sequence length="94" mass="10860">CRSPPTKERIDSFSVMHLLLVRNAICHPVEPSGESRTDLGIPGPANWHRAGHCLQSPRYSQPLRVCRLCQNREARSSCREARWRITRHLGDRFE</sequence>
<dbReference type="EMBL" id="BKCJ011806975">
    <property type="protein sequence ID" value="GFD54519.1"/>
    <property type="molecule type" value="Genomic_DNA"/>
</dbReference>
<organism evidence="1">
    <name type="scientific">Tanacetum cinerariifolium</name>
    <name type="common">Dalmatian daisy</name>
    <name type="synonym">Chrysanthemum cinerariifolium</name>
    <dbReference type="NCBI Taxonomy" id="118510"/>
    <lineage>
        <taxon>Eukaryota</taxon>
        <taxon>Viridiplantae</taxon>
        <taxon>Streptophyta</taxon>
        <taxon>Embryophyta</taxon>
        <taxon>Tracheophyta</taxon>
        <taxon>Spermatophyta</taxon>
        <taxon>Magnoliopsida</taxon>
        <taxon>eudicotyledons</taxon>
        <taxon>Gunneridae</taxon>
        <taxon>Pentapetalae</taxon>
        <taxon>asterids</taxon>
        <taxon>campanulids</taxon>
        <taxon>Asterales</taxon>
        <taxon>Asteraceae</taxon>
        <taxon>Asteroideae</taxon>
        <taxon>Anthemideae</taxon>
        <taxon>Anthemidinae</taxon>
        <taxon>Tanacetum</taxon>
    </lineage>
</organism>
<proteinExistence type="predicted"/>
<protein>
    <submittedName>
        <fullName evidence="1">Uncharacterized protein</fullName>
    </submittedName>
</protein>
<feature type="non-terminal residue" evidence="1">
    <location>
        <position position="1"/>
    </location>
</feature>